<reference evidence="2" key="1">
    <citation type="journal article" date="2014" name="Front. Microbiol.">
        <title>High frequency of phylogenetically diverse reductive dehalogenase-homologous genes in deep subseafloor sedimentary metagenomes.</title>
        <authorList>
            <person name="Kawai M."/>
            <person name="Futagami T."/>
            <person name="Toyoda A."/>
            <person name="Takaki Y."/>
            <person name="Nishi S."/>
            <person name="Hori S."/>
            <person name="Arai W."/>
            <person name="Tsubouchi T."/>
            <person name="Morono Y."/>
            <person name="Uchiyama I."/>
            <person name="Ito T."/>
            <person name="Fujiyama A."/>
            <person name="Inagaki F."/>
            <person name="Takami H."/>
        </authorList>
    </citation>
    <scope>NUCLEOTIDE SEQUENCE</scope>
    <source>
        <strain evidence="2">Expedition CK06-06</strain>
    </source>
</reference>
<evidence type="ECO:0000313" key="2">
    <source>
        <dbReference type="EMBL" id="GAG16845.1"/>
    </source>
</evidence>
<proteinExistence type="predicted"/>
<protein>
    <recommendedName>
        <fullName evidence="1">Glycosyl transferase family 1 domain-containing protein</fullName>
    </recommendedName>
</protein>
<comment type="caution">
    <text evidence="2">The sequence shown here is derived from an EMBL/GenBank/DDBJ whole genome shotgun (WGS) entry which is preliminary data.</text>
</comment>
<dbReference type="Pfam" id="PF00534">
    <property type="entry name" value="Glycos_transf_1"/>
    <property type="match status" value="1"/>
</dbReference>
<gene>
    <name evidence="2" type="ORF">S01H1_59963</name>
</gene>
<dbReference type="PANTHER" id="PTHR12526:SF630">
    <property type="entry name" value="GLYCOSYLTRANSFERASE"/>
    <property type="match status" value="1"/>
</dbReference>
<dbReference type="AlphaFoldDB" id="X0VET7"/>
<feature type="domain" description="Glycosyl transferase family 1" evidence="1">
    <location>
        <begin position="56"/>
        <end position="209"/>
    </location>
</feature>
<dbReference type="EMBL" id="BARS01039256">
    <property type="protein sequence ID" value="GAG16845.1"/>
    <property type="molecule type" value="Genomic_DNA"/>
</dbReference>
<accession>X0VET7</accession>
<evidence type="ECO:0000259" key="1">
    <source>
        <dbReference type="Pfam" id="PF00534"/>
    </source>
</evidence>
<dbReference type="SUPFAM" id="SSF53756">
    <property type="entry name" value="UDP-Glycosyltransferase/glycogen phosphorylase"/>
    <property type="match status" value="1"/>
</dbReference>
<dbReference type="Gene3D" id="3.40.50.2000">
    <property type="entry name" value="Glycogen Phosphorylase B"/>
    <property type="match status" value="2"/>
</dbReference>
<sequence length="236" mass="26322">MAYFTEQALCDAIILYAEHLKKYVPDRFHKKVFVANNTLYINYPGLPPEAREKVLAEYGIHTKRNIICMGRMHMRKRVAHLVEALAYMKRSDIGLILVGPDPDGILNKIQGDNIYKLGPIYGEKKFDLLSAADVYCLPGAVGLSIIDAFYCGLPLVTEDGDESAEIMYLKGDVNGFVVSRGNIVAMAQKLQLLLDNDELRRQFSDAAKKEISENANIDKLCAGFKDALCYVTGQHA</sequence>
<dbReference type="GO" id="GO:0016757">
    <property type="term" value="F:glycosyltransferase activity"/>
    <property type="evidence" value="ECO:0007669"/>
    <property type="project" value="InterPro"/>
</dbReference>
<dbReference type="InterPro" id="IPR001296">
    <property type="entry name" value="Glyco_trans_1"/>
</dbReference>
<dbReference type="CDD" id="cd03801">
    <property type="entry name" value="GT4_PimA-like"/>
    <property type="match status" value="1"/>
</dbReference>
<dbReference type="PANTHER" id="PTHR12526">
    <property type="entry name" value="GLYCOSYLTRANSFERASE"/>
    <property type="match status" value="1"/>
</dbReference>
<name>X0VET7_9ZZZZ</name>
<organism evidence="2">
    <name type="scientific">marine sediment metagenome</name>
    <dbReference type="NCBI Taxonomy" id="412755"/>
    <lineage>
        <taxon>unclassified sequences</taxon>
        <taxon>metagenomes</taxon>
        <taxon>ecological metagenomes</taxon>
    </lineage>
</organism>